<dbReference type="Proteomes" id="UP000287651">
    <property type="component" value="Unassembled WGS sequence"/>
</dbReference>
<protein>
    <submittedName>
        <fullName evidence="1">Uncharacterized protein</fullName>
    </submittedName>
</protein>
<comment type="caution">
    <text evidence="1">The sequence shown here is derived from an EMBL/GenBank/DDBJ whole genome shotgun (WGS) entry which is preliminary data.</text>
</comment>
<gene>
    <name evidence="1" type="ORF">B296_00021710</name>
</gene>
<dbReference type="EMBL" id="AMZH03006702">
    <property type="protein sequence ID" value="RRT63153.1"/>
    <property type="molecule type" value="Genomic_DNA"/>
</dbReference>
<proteinExistence type="predicted"/>
<name>A0A426ZGP5_ENSVE</name>
<evidence type="ECO:0000313" key="2">
    <source>
        <dbReference type="Proteomes" id="UP000287651"/>
    </source>
</evidence>
<dbReference type="AlphaFoldDB" id="A0A426ZGP5"/>
<sequence>MRSPTDCRGHNHAGACEAANEGGRRRDCTGHAMGAGEVVNESEVVEGTTAQVMQWVLLKSSIGLGHRGATTGHAWVLVKLSIGVRSLTGRGACNSVLGKCRWA</sequence>
<evidence type="ECO:0000313" key="1">
    <source>
        <dbReference type="EMBL" id="RRT63153.1"/>
    </source>
</evidence>
<organism evidence="1 2">
    <name type="scientific">Ensete ventricosum</name>
    <name type="common">Abyssinian banana</name>
    <name type="synonym">Musa ensete</name>
    <dbReference type="NCBI Taxonomy" id="4639"/>
    <lineage>
        <taxon>Eukaryota</taxon>
        <taxon>Viridiplantae</taxon>
        <taxon>Streptophyta</taxon>
        <taxon>Embryophyta</taxon>
        <taxon>Tracheophyta</taxon>
        <taxon>Spermatophyta</taxon>
        <taxon>Magnoliopsida</taxon>
        <taxon>Liliopsida</taxon>
        <taxon>Zingiberales</taxon>
        <taxon>Musaceae</taxon>
        <taxon>Ensete</taxon>
    </lineage>
</organism>
<reference evidence="1 2" key="1">
    <citation type="journal article" date="2014" name="Agronomy (Basel)">
        <title>A Draft Genome Sequence for Ensete ventricosum, the Drought-Tolerant Tree Against Hunger.</title>
        <authorList>
            <person name="Harrison J."/>
            <person name="Moore K.A."/>
            <person name="Paszkiewicz K."/>
            <person name="Jones T."/>
            <person name="Grant M."/>
            <person name="Ambacheew D."/>
            <person name="Muzemil S."/>
            <person name="Studholme D.J."/>
        </authorList>
    </citation>
    <scope>NUCLEOTIDE SEQUENCE [LARGE SCALE GENOMIC DNA]</scope>
</reference>
<accession>A0A426ZGP5</accession>